<gene>
    <name evidence="3" type="ORF">CUJ83_05885</name>
</gene>
<dbReference type="SUPFAM" id="SSF52833">
    <property type="entry name" value="Thioredoxin-like"/>
    <property type="match status" value="1"/>
</dbReference>
<dbReference type="Proteomes" id="UP001320159">
    <property type="component" value="Unassembled WGS sequence"/>
</dbReference>
<organism evidence="3 4">
    <name type="scientific">Methanooceanicella nereidis</name>
    <dbReference type="NCBI Taxonomy" id="2052831"/>
    <lineage>
        <taxon>Archaea</taxon>
        <taxon>Methanobacteriati</taxon>
        <taxon>Methanobacteriota</taxon>
        <taxon>Stenosarchaea group</taxon>
        <taxon>Methanomicrobia</taxon>
        <taxon>Methanocellales</taxon>
        <taxon>Methanocellaceae</taxon>
        <taxon>Methanooceanicella</taxon>
    </lineage>
</organism>
<reference evidence="3 4" key="1">
    <citation type="submission" date="2017-11" db="EMBL/GenBank/DDBJ databases">
        <title>Isolation and Characterization of Family Methanocellaceae Species from Potential Methane Hydrate Area Offshore Southwestern Taiwan.</title>
        <authorList>
            <person name="Zhang W.-L."/>
            <person name="Chen W.-C."/>
            <person name="Lai M.-C."/>
            <person name="Chen S.-C."/>
        </authorList>
    </citation>
    <scope>NUCLEOTIDE SEQUENCE [LARGE SCALE GENOMIC DNA]</scope>
    <source>
        <strain evidence="3 4">CWC-04</strain>
    </source>
</reference>
<feature type="transmembrane region" description="Helical" evidence="1">
    <location>
        <begin position="415"/>
        <end position="439"/>
    </location>
</feature>
<feature type="transmembrane region" description="Helical" evidence="1">
    <location>
        <begin position="293"/>
        <end position="316"/>
    </location>
</feature>
<feature type="transmembrane region" description="Helical" evidence="1">
    <location>
        <begin position="328"/>
        <end position="346"/>
    </location>
</feature>
<feature type="transmembrane region" description="Helical" evidence="1">
    <location>
        <begin position="254"/>
        <end position="281"/>
    </location>
</feature>
<proteinExistence type="predicted"/>
<dbReference type="InterPro" id="IPR036249">
    <property type="entry name" value="Thioredoxin-like_sf"/>
</dbReference>
<feature type="domain" description="Urease accessory protein UreH-like transmembrane" evidence="2">
    <location>
        <begin position="258"/>
        <end position="465"/>
    </location>
</feature>
<name>A0AAP2RD87_9EURY</name>
<dbReference type="InterPro" id="IPR039447">
    <property type="entry name" value="UreH-like_TM_dom"/>
</dbReference>
<evidence type="ECO:0000313" key="4">
    <source>
        <dbReference type="Proteomes" id="UP001320159"/>
    </source>
</evidence>
<feature type="transmembrane region" description="Helical" evidence="1">
    <location>
        <begin position="377"/>
        <end position="409"/>
    </location>
</feature>
<dbReference type="Pfam" id="PF13386">
    <property type="entry name" value="DsbD_2"/>
    <property type="match status" value="1"/>
</dbReference>
<evidence type="ECO:0000313" key="3">
    <source>
        <dbReference type="EMBL" id="MCD1294530.1"/>
    </source>
</evidence>
<evidence type="ECO:0000256" key="1">
    <source>
        <dbReference type="SAM" id="Phobius"/>
    </source>
</evidence>
<keyword evidence="1" id="KW-1133">Transmembrane helix</keyword>
<dbReference type="InterPro" id="IPR051790">
    <property type="entry name" value="Cytochrome_c-biogenesis_DsbD"/>
</dbReference>
<feature type="transmembrane region" description="Helical" evidence="1">
    <location>
        <begin position="459"/>
        <end position="476"/>
    </location>
</feature>
<sequence length="477" mass="53211">MNLSKPFNQLIRKPLLLIALLLLLSQVFSIYTSSMPLTDAGGTGLKRDVNVIYIYSKSCFNCEQSEPVIRQTIEESQKSTGIRINLKETDFHSPEGMEYVRKFGISSVPAIIIDNHTVIRFEDFGGDTRELKEILKSKLGEAIKYKPPLEMERTVERIENERDIIRVQTCITNIGNEPLRINLSGGICEGVKIVSGDGSWSGTILPGERHCVTCNVTIDNNVKYLPAQVIEYIDSDGKQTIICPETPTMLIKKLSAITVFLAGLAAGVNPCLLAIMVFIATATLSSKGSHGEILIRILSFCAGLLVVYILMGIGFLTLLEYIPSFEEMIRTALIVILGLLSLWEFYDAYETYKYGSRDSVFKQFLRKFKPFYNKFHVIANFILGLVFGLIKMPCVGGIYIAILGAMIYTKDTGSLLAYLLIYNMGVILPLLFIGLIITLGMKPEKVDEFRHKHRVKIKVFTGIVLALLASAFLLGYL</sequence>
<dbReference type="Gene3D" id="3.40.30.10">
    <property type="entry name" value="Glutaredoxin"/>
    <property type="match status" value="1"/>
</dbReference>
<keyword evidence="4" id="KW-1185">Reference proteome</keyword>
<dbReference type="PANTHER" id="PTHR31272:SF9">
    <property type="entry name" value="BLL1027 PROTEIN"/>
    <property type="match status" value="1"/>
</dbReference>
<dbReference type="PANTHER" id="PTHR31272">
    <property type="entry name" value="CYTOCHROME C-TYPE BIOGENESIS PROTEIN HI_1454-RELATED"/>
    <property type="match status" value="1"/>
</dbReference>
<dbReference type="RefSeq" id="WP_230741363.1">
    <property type="nucleotide sequence ID" value="NZ_PGCK01000004.1"/>
</dbReference>
<evidence type="ECO:0000259" key="2">
    <source>
        <dbReference type="Pfam" id="PF13386"/>
    </source>
</evidence>
<dbReference type="EMBL" id="PGCK01000004">
    <property type="protein sequence ID" value="MCD1294530.1"/>
    <property type="molecule type" value="Genomic_DNA"/>
</dbReference>
<comment type="caution">
    <text evidence="3">The sequence shown here is derived from an EMBL/GenBank/DDBJ whole genome shotgun (WGS) entry which is preliminary data.</text>
</comment>
<keyword evidence="1" id="KW-0472">Membrane</keyword>
<dbReference type="AlphaFoldDB" id="A0AAP2RD87"/>
<accession>A0AAP2RD87</accession>
<protein>
    <submittedName>
        <fullName evidence="3">Cytochrome C biogenesis protein CcdA</fullName>
    </submittedName>
</protein>
<keyword evidence="1" id="KW-0812">Transmembrane</keyword>